<name>A0A2L0EZQ9_SORCE</name>
<protein>
    <recommendedName>
        <fullName evidence="1">DUF362 domain-containing protein</fullName>
    </recommendedName>
</protein>
<accession>A0A2L0EZQ9</accession>
<sequence length="438" mass="48856">MPKSKVAVIRTSPATVLSDYHRLMNLAGYQDVVAKDADTALKVNISWHFFYPSSSTTPWQLEGVIRAMTQDGYSKDLIHACHNRTVVIDAHLGERENKQIDVVQAHGLRNVHLYEGGEEWIPIGDAVGDLRKKFLCLNEVYPKGFSIPKRFIGENIIHLPTVKTHIFTTTTGAMKNAFGGLLNEHRHWTHPVIHETLVDLLMIQKKIHRGVFAVMDGTFAGDGPGPRCMVPHVKNVLLASADQVAIDAVAAKLMGFDPLRDLKFVRLAHDLGLGCGDVRDIELVGDVDAANEQWNFEGPFKEMTFASRNQHRIYWGPLKKPVEWSLKTWLAPWAYVASVTYHDMFWYPRYAKEKMAPVLESPWGRLFANWGKVQPDAEGRGYPEVGEASHDLVRSGIRHFLEGMRLVGMAVAESPEITVRKRARARAAGAGGNGAAAL</sequence>
<dbReference type="InterPro" id="IPR007160">
    <property type="entry name" value="DUF362"/>
</dbReference>
<evidence type="ECO:0000313" key="3">
    <source>
        <dbReference type="Proteomes" id="UP000238348"/>
    </source>
</evidence>
<evidence type="ECO:0000313" key="2">
    <source>
        <dbReference type="EMBL" id="AUX44756.1"/>
    </source>
</evidence>
<dbReference type="AlphaFoldDB" id="A0A2L0EZQ9"/>
<organism evidence="2 3">
    <name type="scientific">Sorangium cellulosum</name>
    <name type="common">Polyangium cellulosum</name>
    <dbReference type="NCBI Taxonomy" id="56"/>
    <lineage>
        <taxon>Bacteria</taxon>
        <taxon>Pseudomonadati</taxon>
        <taxon>Myxococcota</taxon>
        <taxon>Polyangia</taxon>
        <taxon>Polyangiales</taxon>
        <taxon>Polyangiaceae</taxon>
        <taxon>Sorangium</taxon>
    </lineage>
</organism>
<feature type="domain" description="DUF362" evidence="1">
    <location>
        <begin position="40"/>
        <end position="252"/>
    </location>
</feature>
<dbReference type="OrthoDB" id="1720415at2"/>
<dbReference type="Pfam" id="PF04015">
    <property type="entry name" value="DUF362"/>
    <property type="match status" value="1"/>
</dbReference>
<reference evidence="2 3" key="1">
    <citation type="submission" date="2015-09" db="EMBL/GenBank/DDBJ databases">
        <title>Sorangium comparison.</title>
        <authorList>
            <person name="Zaburannyi N."/>
            <person name="Bunk B."/>
            <person name="Overmann J."/>
            <person name="Mueller R."/>
        </authorList>
    </citation>
    <scope>NUCLEOTIDE SEQUENCE [LARGE SCALE GENOMIC DNA]</scope>
    <source>
        <strain evidence="2 3">So ce26</strain>
    </source>
</reference>
<evidence type="ECO:0000259" key="1">
    <source>
        <dbReference type="Pfam" id="PF04015"/>
    </source>
</evidence>
<proteinExistence type="predicted"/>
<dbReference type="Proteomes" id="UP000238348">
    <property type="component" value="Chromosome"/>
</dbReference>
<gene>
    <name evidence="2" type="ORF">SOCE26_062240</name>
</gene>
<dbReference type="EMBL" id="CP012673">
    <property type="protein sequence ID" value="AUX44756.1"/>
    <property type="molecule type" value="Genomic_DNA"/>
</dbReference>
<dbReference type="RefSeq" id="WP_104983231.1">
    <property type="nucleotide sequence ID" value="NZ_CP012673.1"/>
</dbReference>